<sequence length="112" mass="13196">MEKEYHAEVEAVKKELRELKEDMDNLKVVNTLSKAFAKLARKLLDLLKIEKLEPEPGLKWWEIVLQKYFPSNMDVAFEISKSDLKDVWENFSKRTRRIEVAHSTSNEVTLCD</sequence>
<dbReference type="RefSeq" id="XP_044558114.1">
    <property type="nucleotide sequence ID" value="XM_044711923.1"/>
</dbReference>
<dbReference type="AlphaFoldDB" id="A0A6A5BFZ1"/>
<keyword evidence="1" id="KW-0175">Coiled coil</keyword>
<proteinExistence type="predicted"/>
<organism evidence="2 3">
    <name type="scientific">Naegleria fowleri</name>
    <name type="common">Brain eating amoeba</name>
    <dbReference type="NCBI Taxonomy" id="5763"/>
    <lineage>
        <taxon>Eukaryota</taxon>
        <taxon>Discoba</taxon>
        <taxon>Heterolobosea</taxon>
        <taxon>Tetramitia</taxon>
        <taxon>Eutetramitia</taxon>
        <taxon>Vahlkampfiidae</taxon>
        <taxon>Naegleria</taxon>
    </lineage>
</organism>
<reference evidence="2 3" key="1">
    <citation type="journal article" date="2019" name="Sci. Rep.">
        <title>Nanopore sequencing improves the draft genome of the human pathogenic amoeba Naegleria fowleri.</title>
        <authorList>
            <person name="Liechti N."/>
            <person name="Schurch N."/>
            <person name="Bruggmann R."/>
            <person name="Wittwer M."/>
        </authorList>
    </citation>
    <scope>NUCLEOTIDE SEQUENCE [LARGE SCALE GENOMIC DNA]</scope>
    <source>
        <strain evidence="2 3">ATCC 30894</strain>
    </source>
</reference>
<name>A0A6A5BFZ1_NAEFO</name>
<dbReference type="VEuPathDB" id="AmoebaDB:FDP41_008105"/>
<evidence type="ECO:0000256" key="1">
    <source>
        <dbReference type="SAM" id="Coils"/>
    </source>
</evidence>
<dbReference type="Proteomes" id="UP000444721">
    <property type="component" value="Unassembled WGS sequence"/>
</dbReference>
<comment type="caution">
    <text evidence="2">The sequence shown here is derived from an EMBL/GenBank/DDBJ whole genome shotgun (WGS) entry which is preliminary data.</text>
</comment>
<accession>A0A6A5BFZ1</accession>
<feature type="coiled-coil region" evidence="1">
    <location>
        <begin position="2"/>
        <end position="29"/>
    </location>
</feature>
<evidence type="ECO:0000313" key="3">
    <source>
        <dbReference type="Proteomes" id="UP000444721"/>
    </source>
</evidence>
<dbReference type="OrthoDB" id="10614959at2759"/>
<gene>
    <name evidence="2" type="ORF">FDP41_008105</name>
</gene>
<keyword evidence="3" id="KW-1185">Reference proteome</keyword>
<dbReference type="VEuPathDB" id="AmoebaDB:NfTy_092110"/>
<dbReference type="GeneID" id="68115323"/>
<dbReference type="EMBL" id="VFQX01000060">
    <property type="protein sequence ID" value="KAF0973401.1"/>
    <property type="molecule type" value="Genomic_DNA"/>
</dbReference>
<evidence type="ECO:0000313" key="2">
    <source>
        <dbReference type="EMBL" id="KAF0973401.1"/>
    </source>
</evidence>
<protein>
    <submittedName>
        <fullName evidence="2">Uncharacterized protein</fullName>
    </submittedName>
</protein>